<feature type="non-terminal residue" evidence="2">
    <location>
        <position position="31"/>
    </location>
</feature>
<evidence type="ECO:0000256" key="1">
    <source>
        <dbReference type="SAM" id="MobiDB-lite"/>
    </source>
</evidence>
<evidence type="ECO:0000313" key="2">
    <source>
        <dbReference type="EMBL" id="KKK46804.1"/>
    </source>
</evidence>
<proteinExistence type="predicted"/>
<comment type="caution">
    <text evidence="2">The sequence shown here is derived from an EMBL/GenBank/DDBJ whole genome shotgun (WGS) entry which is preliminary data.</text>
</comment>
<sequence length="31" mass="3789">MVTDLLRACPKPESRKKVNDRRLRELSKHRR</sequence>
<feature type="compositionally biased region" description="Basic and acidic residues" evidence="1">
    <location>
        <begin position="10"/>
        <end position="31"/>
    </location>
</feature>
<dbReference type="AlphaFoldDB" id="A0A0F8XXT1"/>
<organism evidence="2">
    <name type="scientific">marine sediment metagenome</name>
    <dbReference type="NCBI Taxonomy" id="412755"/>
    <lineage>
        <taxon>unclassified sequences</taxon>
        <taxon>metagenomes</taxon>
        <taxon>ecological metagenomes</taxon>
    </lineage>
</organism>
<gene>
    <name evidence="2" type="ORF">LCGC14_3161600</name>
</gene>
<accession>A0A0F8XXT1</accession>
<reference evidence="2" key="1">
    <citation type="journal article" date="2015" name="Nature">
        <title>Complex archaea that bridge the gap between prokaryotes and eukaryotes.</title>
        <authorList>
            <person name="Spang A."/>
            <person name="Saw J.H."/>
            <person name="Jorgensen S.L."/>
            <person name="Zaremba-Niedzwiedzka K."/>
            <person name="Martijn J."/>
            <person name="Lind A.E."/>
            <person name="van Eijk R."/>
            <person name="Schleper C."/>
            <person name="Guy L."/>
            <person name="Ettema T.J."/>
        </authorList>
    </citation>
    <scope>NUCLEOTIDE SEQUENCE</scope>
</reference>
<protein>
    <submittedName>
        <fullName evidence="2">Uncharacterized protein</fullName>
    </submittedName>
</protein>
<feature type="region of interest" description="Disordered" evidence="1">
    <location>
        <begin position="1"/>
        <end position="31"/>
    </location>
</feature>
<name>A0A0F8XXT1_9ZZZZ</name>
<dbReference type="EMBL" id="LAZR01069898">
    <property type="protein sequence ID" value="KKK46804.1"/>
    <property type="molecule type" value="Genomic_DNA"/>
</dbReference>